<dbReference type="PANTHER" id="PTHR43991">
    <property type="entry name" value="WD REPEAT PROTEIN (AFU_ORTHOLOGUE AFUA_8G05640)-RELATED"/>
    <property type="match status" value="1"/>
</dbReference>
<protein>
    <submittedName>
        <fullName evidence="2">YVTN repeat-like/Quino protein amine dehydrogenase</fullName>
    </submittedName>
</protein>
<name>A0A165JDE1_XYLHT</name>
<dbReference type="SMART" id="SM00320">
    <property type="entry name" value="WD40"/>
    <property type="match status" value="2"/>
</dbReference>
<keyword evidence="3" id="KW-1185">Reference proteome</keyword>
<evidence type="ECO:0000256" key="1">
    <source>
        <dbReference type="PROSITE-ProRule" id="PRU00221"/>
    </source>
</evidence>
<dbReference type="InterPro" id="IPR015943">
    <property type="entry name" value="WD40/YVTN_repeat-like_dom_sf"/>
</dbReference>
<feature type="repeat" description="WD" evidence="1">
    <location>
        <begin position="330"/>
        <end position="362"/>
    </location>
</feature>
<dbReference type="PANTHER" id="PTHR43991:SF12">
    <property type="entry name" value="WD REPEAT PROTEIN (AFU_ORTHOLOGUE AFUA_8G05640)"/>
    <property type="match status" value="1"/>
</dbReference>
<dbReference type="SUPFAM" id="SSF50978">
    <property type="entry name" value="WD40 repeat-like"/>
    <property type="match status" value="1"/>
</dbReference>
<dbReference type="Gene3D" id="2.130.10.10">
    <property type="entry name" value="YVTN repeat-like/Quinoprotein amine dehydrogenase"/>
    <property type="match status" value="1"/>
</dbReference>
<dbReference type="STRING" id="1328760.A0A165JDE1"/>
<gene>
    <name evidence="2" type="ORF">L228DRAFT_206539</name>
</gene>
<keyword evidence="1" id="KW-0853">WD repeat</keyword>
<evidence type="ECO:0000313" key="3">
    <source>
        <dbReference type="Proteomes" id="UP000076632"/>
    </source>
</evidence>
<dbReference type="InterPro" id="IPR036322">
    <property type="entry name" value="WD40_repeat_dom_sf"/>
</dbReference>
<dbReference type="AlphaFoldDB" id="A0A165JDE1"/>
<dbReference type="OMA" id="HITHFQL"/>
<sequence length="516" mass="58000">MQSSINLPLTWPTGILDDDGAEQELEAYPFEDLERNPDVCKFLETWRVHHGLRHPDFAPVGPDALHAKHWTRPVEITRDDLQGDRFDAQGINWERLGTTRSAARQARGKLYTNYTNLRNVYPSKYAQDLPETENFFQFRRMDTTKHPSLTHFQLRNLICASSKNDVYYAGKSRVYSMNPSIQKETCVMDLTKPSISTIYPGGLRISTISASDGVLIAGGFGGEYAMTTLHSNYDEAHVEGLVSRDDKGITNHVHTFLDRFNSHPNAVFSSNDGKIRVLDCYSNRFIREHSYGYPINCSATSPDGRLRVVVGDDTAVTISDAETGETIEALRGHRDYGFACAWADDGIHVATGNQDTQVYIYDARMFRHPLQIIASEMAGVRALRFSPVGGGRRVLLMAEPADIVSVVDAESFTSKQKLDLFGEIGGISFTPDGSEFFVANTDEKFGGIMEYERVGYGAQYGMKYTRQREIEDCGDAYWDEKDFEWIPDDALSDDDRVKRAGAHRSRRGLDLGNLVY</sequence>
<dbReference type="GeneID" id="28894818"/>
<dbReference type="EMBL" id="KV407454">
    <property type="protein sequence ID" value="KZF26089.1"/>
    <property type="molecule type" value="Genomic_DNA"/>
</dbReference>
<dbReference type="Pfam" id="PF00400">
    <property type="entry name" value="WD40"/>
    <property type="match status" value="1"/>
</dbReference>
<dbReference type="OrthoDB" id="20669at2759"/>
<dbReference type="Proteomes" id="UP000076632">
    <property type="component" value="Unassembled WGS sequence"/>
</dbReference>
<dbReference type="InterPro" id="IPR001680">
    <property type="entry name" value="WD40_rpt"/>
</dbReference>
<evidence type="ECO:0000313" key="2">
    <source>
        <dbReference type="EMBL" id="KZF26089.1"/>
    </source>
</evidence>
<dbReference type="PROSITE" id="PS50082">
    <property type="entry name" value="WD_REPEATS_2"/>
    <property type="match status" value="1"/>
</dbReference>
<dbReference type="RefSeq" id="XP_018191644.1">
    <property type="nucleotide sequence ID" value="XM_018329681.1"/>
</dbReference>
<accession>A0A165JDE1</accession>
<dbReference type="InParanoid" id="A0A165JDE1"/>
<reference evidence="2 3" key="1">
    <citation type="journal article" date="2016" name="Fungal Biol.">
        <title>The genome of Xylona heveae provides a window into fungal endophytism.</title>
        <authorList>
            <person name="Gazis R."/>
            <person name="Kuo A."/>
            <person name="Riley R."/>
            <person name="LaButti K."/>
            <person name="Lipzen A."/>
            <person name="Lin J."/>
            <person name="Amirebrahimi M."/>
            <person name="Hesse C.N."/>
            <person name="Spatafora J.W."/>
            <person name="Henrissat B."/>
            <person name="Hainaut M."/>
            <person name="Grigoriev I.V."/>
            <person name="Hibbett D.S."/>
        </authorList>
    </citation>
    <scope>NUCLEOTIDE SEQUENCE [LARGE SCALE GENOMIC DNA]</scope>
    <source>
        <strain evidence="2 3">TC161</strain>
    </source>
</reference>
<proteinExistence type="predicted"/>
<organism evidence="2 3">
    <name type="scientific">Xylona heveae (strain CBS 132557 / TC161)</name>
    <dbReference type="NCBI Taxonomy" id="1328760"/>
    <lineage>
        <taxon>Eukaryota</taxon>
        <taxon>Fungi</taxon>
        <taxon>Dikarya</taxon>
        <taxon>Ascomycota</taxon>
        <taxon>Pezizomycotina</taxon>
        <taxon>Xylonomycetes</taxon>
        <taxon>Xylonales</taxon>
        <taxon>Xylonaceae</taxon>
        <taxon>Xylona</taxon>
    </lineage>
</organism>